<accession>A0A371ICN6</accession>
<organism evidence="2 3">
    <name type="scientific">Mucuna pruriens</name>
    <name type="common">Velvet bean</name>
    <name type="synonym">Dolichos pruriens</name>
    <dbReference type="NCBI Taxonomy" id="157652"/>
    <lineage>
        <taxon>Eukaryota</taxon>
        <taxon>Viridiplantae</taxon>
        <taxon>Streptophyta</taxon>
        <taxon>Embryophyta</taxon>
        <taxon>Tracheophyta</taxon>
        <taxon>Spermatophyta</taxon>
        <taxon>Magnoliopsida</taxon>
        <taxon>eudicotyledons</taxon>
        <taxon>Gunneridae</taxon>
        <taxon>Pentapetalae</taxon>
        <taxon>rosids</taxon>
        <taxon>fabids</taxon>
        <taxon>Fabales</taxon>
        <taxon>Fabaceae</taxon>
        <taxon>Papilionoideae</taxon>
        <taxon>50 kb inversion clade</taxon>
        <taxon>NPAAA clade</taxon>
        <taxon>indigoferoid/millettioid clade</taxon>
        <taxon>Phaseoleae</taxon>
        <taxon>Mucuna</taxon>
    </lineage>
</organism>
<feature type="non-terminal residue" evidence="2">
    <location>
        <position position="207"/>
    </location>
</feature>
<dbReference type="PANTHER" id="PTHR35046:SF9">
    <property type="entry name" value="RNA-DIRECTED DNA POLYMERASE"/>
    <property type="match status" value="1"/>
</dbReference>
<reference evidence="2" key="1">
    <citation type="submission" date="2018-05" db="EMBL/GenBank/DDBJ databases">
        <title>Draft genome of Mucuna pruriens seed.</title>
        <authorList>
            <person name="Nnadi N.E."/>
            <person name="Vos R."/>
            <person name="Hasami M.H."/>
            <person name="Devisetty U.K."/>
            <person name="Aguiy J.C."/>
        </authorList>
    </citation>
    <scope>NUCLEOTIDE SEQUENCE [LARGE SCALE GENOMIC DNA]</scope>
    <source>
        <strain evidence="2">JCA_2017</strain>
    </source>
</reference>
<proteinExistence type="predicted"/>
<feature type="non-terminal residue" evidence="2">
    <location>
        <position position="1"/>
    </location>
</feature>
<keyword evidence="3" id="KW-1185">Reference proteome</keyword>
<protein>
    <submittedName>
        <fullName evidence="2">Uncharacterized protein</fullName>
    </submittedName>
</protein>
<feature type="region of interest" description="Disordered" evidence="1">
    <location>
        <begin position="152"/>
        <end position="207"/>
    </location>
</feature>
<name>A0A371ICN6_MUCPR</name>
<feature type="compositionally biased region" description="Polar residues" evidence="1">
    <location>
        <begin position="152"/>
        <end position="162"/>
    </location>
</feature>
<dbReference type="AlphaFoldDB" id="A0A371ICN6"/>
<comment type="caution">
    <text evidence="2">The sequence shown here is derived from an EMBL/GenBank/DDBJ whole genome shotgun (WGS) entry which is preliminary data.</text>
</comment>
<dbReference type="EMBL" id="QJKJ01000399">
    <property type="protein sequence ID" value="RDY12817.1"/>
    <property type="molecule type" value="Genomic_DNA"/>
</dbReference>
<gene>
    <name evidence="2" type="ORF">CR513_02335</name>
</gene>
<sequence length="207" mass="23929">MNPISTSKVFCRIVNTATSNSPFELVYGFNHLTPLDLLPLLNIFVILNYDGVSKAQFVKDLYAKACSQIEKKVEQYANGANKGKIQKVHLGNKRFPNLRKSELFPRGDDPFKVIRKLNDNAYILYMSQTYEDCHTFLDHESNLRGSLMKSLLTSKKNPNPMNKTKRSRTLKHFKIEESTRRSVSQYRNTKEPRRPKSKPKPKPNHTL</sequence>
<feature type="compositionally biased region" description="Basic residues" evidence="1">
    <location>
        <begin position="195"/>
        <end position="207"/>
    </location>
</feature>
<evidence type="ECO:0000313" key="3">
    <source>
        <dbReference type="Proteomes" id="UP000257109"/>
    </source>
</evidence>
<dbReference type="PANTHER" id="PTHR35046">
    <property type="entry name" value="ZINC KNUCKLE (CCHC-TYPE) FAMILY PROTEIN"/>
    <property type="match status" value="1"/>
</dbReference>
<dbReference type="OrthoDB" id="1935586at2759"/>
<dbReference type="Proteomes" id="UP000257109">
    <property type="component" value="Unassembled WGS sequence"/>
</dbReference>
<evidence type="ECO:0000256" key="1">
    <source>
        <dbReference type="SAM" id="MobiDB-lite"/>
    </source>
</evidence>
<feature type="compositionally biased region" description="Basic residues" evidence="1">
    <location>
        <begin position="163"/>
        <end position="172"/>
    </location>
</feature>
<evidence type="ECO:0000313" key="2">
    <source>
        <dbReference type="EMBL" id="RDY12817.1"/>
    </source>
</evidence>